<dbReference type="AlphaFoldDB" id="A0AAD7UQ13"/>
<protein>
    <recommendedName>
        <fullName evidence="7">Reverse transcriptase domain-containing protein</fullName>
    </recommendedName>
</protein>
<evidence type="ECO:0000259" key="7">
    <source>
        <dbReference type="PROSITE" id="PS50878"/>
    </source>
</evidence>
<keyword evidence="4" id="KW-0255">Endonuclease</keyword>
<evidence type="ECO:0000313" key="8">
    <source>
        <dbReference type="EMBL" id="KAJ8651447.1"/>
    </source>
</evidence>
<gene>
    <name evidence="8" type="ORF">O0I10_013001</name>
</gene>
<dbReference type="InterPro" id="IPR050951">
    <property type="entry name" value="Retrovirus_Pol_polyprotein"/>
</dbReference>
<dbReference type="CDD" id="cd09274">
    <property type="entry name" value="RNase_HI_RT_Ty3"/>
    <property type="match status" value="1"/>
</dbReference>
<accession>A0AAD7UQ13</accession>
<proteinExistence type="predicted"/>
<name>A0AAD7UQ13_9FUNG</name>
<evidence type="ECO:0000313" key="9">
    <source>
        <dbReference type="Proteomes" id="UP001234581"/>
    </source>
</evidence>
<comment type="caution">
    <text evidence="8">The sequence shown here is derived from an EMBL/GenBank/DDBJ whole genome shotgun (WGS) entry which is preliminary data.</text>
</comment>
<dbReference type="Proteomes" id="UP001234581">
    <property type="component" value="Unassembled WGS sequence"/>
</dbReference>
<evidence type="ECO:0000256" key="5">
    <source>
        <dbReference type="ARBA" id="ARBA00022801"/>
    </source>
</evidence>
<dbReference type="InterPro" id="IPR000477">
    <property type="entry name" value="RT_dom"/>
</dbReference>
<dbReference type="GeneID" id="83220323"/>
<keyword evidence="1" id="KW-0808">Transferase</keyword>
<dbReference type="RefSeq" id="XP_058336362.1">
    <property type="nucleotide sequence ID" value="XM_058492872.1"/>
</dbReference>
<dbReference type="GO" id="GO:0004519">
    <property type="term" value="F:endonuclease activity"/>
    <property type="evidence" value="ECO:0007669"/>
    <property type="project" value="UniProtKB-KW"/>
</dbReference>
<dbReference type="Pfam" id="PF00078">
    <property type="entry name" value="RVT_1"/>
    <property type="match status" value="1"/>
</dbReference>
<evidence type="ECO:0000256" key="1">
    <source>
        <dbReference type="ARBA" id="ARBA00022679"/>
    </source>
</evidence>
<dbReference type="FunFam" id="3.30.70.270:FF:000020">
    <property type="entry name" value="Transposon Tf2-6 polyprotein-like Protein"/>
    <property type="match status" value="1"/>
</dbReference>
<evidence type="ECO:0000256" key="6">
    <source>
        <dbReference type="ARBA" id="ARBA00022918"/>
    </source>
</evidence>
<dbReference type="PANTHER" id="PTHR37984">
    <property type="entry name" value="PROTEIN CBG26694"/>
    <property type="match status" value="1"/>
</dbReference>
<dbReference type="InterPro" id="IPR043502">
    <property type="entry name" value="DNA/RNA_pol_sf"/>
</dbReference>
<evidence type="ECO:0000256" key="2">
    <source>
        <dbReference type="ARBA" id="ARBA00022695"/>
    </source>
</evidence>
<evidence type="ECO:0000256" key="4">
    <source>
        <dbReference type="ARBA" id="ARBA00022759"/>
    </source>
</evidence>
<evidence type="ECO:0000256" key="3">
    <source>
        <dbReference type="ARBA" id="ARBA00022722"/>
    </source>
</evidence>
<dbReference type="Gene3D" id="3.30.70.270">
    <property type="match status" value="2"/>
</dbReference>
<dbReference type="GO" id="GO:0016787">
    <property type="term" value="F:hydrolase activity"/>
    <property type="evidence" value="ECO:0007669"/>
    <property type="project" value="UniProtKB-KW"/>
</dbReference>
<dbReference type="Gene3D" id="3.10.10.10">
    <property type="entry name" value="HIV Type 1 Reverse Transcriptase, subunit A, domain 1"/>
    <property type="match status" value="1"/>
</dbReference>
<organism evidence="8 9">
    <name type="scientific">Lichtheimia ornata</name>
    <dbReference type="NCBI Taxonomy" id="688661"/>
    <lineage>
        <taxon>Eukaryota</taxon>
        <taxon>Fungi</taxon>
        <taxon>Fungi incertae sedis</taxon>
        <taxon>Mucoromycota</taxon>
        <taxon>Mucoromycotina</taxon>
        <taxon>Mucoromycetes</taxon>
        <taxon>Mucorales</taxon>
        <taxon>Lichtheimiaceae</taxon>
        <taxon>Lichtheimia</taxon>
    </lineage>
</organism>
<dbReference type="InterPro" id="IPR041373">
    <property type="entry name" value="RT_RNaseH"/>
</dbReference>
<dbReference type="SUPFAM" id="SSF56672">
    <property type="entry name" value="DNA/RNA polymerases"/>
    <property type="match status" value="1"/>
</dbReference>
<keyword evidence="6" id="KW-0695">RNA-directed DNA polymerase</keyword>
<keyword evidence="3" id="KW-0540">Nuclease</keyword>
<dbReference type="EMBL" id="JARTCD010000198">
    <property type="protein sequence ID" value="KAJ8651447.1"/>
    <property type="molecule type" value="Genomic_DNA"/>
</dbReference>
<dbReference type="Pfam" id="PF17917">
    <property type="entry name" value="RT_RNaseH"/>
    <property type="match status" value="1"/>
</dbReference>
<keyword evidence="2" id="KW-0548">Nucleotidyltransferase</keyword>
<dbReference type="PROSITE" id="PS50878">
    <property type="entry name" value="RT_POL"/>
    <property type="match status" value="1"/>
</dbReference>
<keyword evidence="5" id="KW-0378">Hydrolase</keyword>
<dbReference type="CDD" id="cd01647">
    <property type="entry name" value="RT_LTR"/>
    <property type="match status" value="1"/>
</dbReference>
<dbReference type="InterPro" id="IPR043128">
    <property type="entry name" value="Rev_trsase/Diguanyl_cyclase"/>
</dbReference>
<keyword evidence="9" id="KW-1185">Reference proteome</keyword>
<reference evidence="8 9" key="1">
    <citation type="submission" date="2023-03" db="EMBL/GenBank/DDBJ databases">
        <title>Genome sequence of Lichtheimia ornata CBS 291.66.</title>
        <authorList>
            <person name="Mohabir J.T."/>
            <person name="Shea T.P."/>
            <person name="Kurbessoian T."/>
            <person name="Berby B."/>
            <person name="Fontaine J."/>
            <person name="Livny J."/>
            <person name="Gnirke A."/>
            <person name="Stajich J.E."/>
            <person name="Cuomo C.A."/>
        </authorList>
    </citation>
    <scope>NUCLEOTIDE SEQUENCE [LARGE SCALE GENOMIC DNA]</scope>
    <source>
        <strain evidence="8">CBS 291.66</strain>
    </source>
</reference>
<sequence length="462" mass="52647">MEPIRSRPYRLTWEEEKYLQEELTRLLDLGLISPSNGQWTSPIFFVKKKDGQLRLVVDYRQLNERTIKDAYPLPQIDNLLDSMGGACVFSTLDAASGYWQIRMTKEASERSGFVCPFGTFTWNVMSFGLTSAPSTFQRTMNTILQRFIGRFVYCFIDDIIIYSRSMEEHQEHLRLVFEACDEANLRLKYSKCSFGQRSVEYLGHVVSDQGLAPTDRNVAKILAMPPPRNVEEVRSFLGLSGYYRRFVPQYAHILAPVSSLLKKENKFEWSHIQQEAFDKVKAIMTHPTILAFPDRSQVQILTTDASGIGVGAILSQSPDGTSEKETVIAFESRILRGAGLRYSAVHQEALAVCWAVEKFRHYLAGRSFILRTDSSAVSFVLNSSKPSKLQRWAAMLMGYDFQVKHHPGKQNPADALSRLLPGVPINFLMVANMDDKCTFEQGPDWFGPEEDHEYDDKDLVYL</sequence>
<feature type="domain" description="Reverse transcriptase" evidence="7">
    <location>
        <begin position="27"/>
        <end position="206"/>
    </location>
</feature>
<dbReference type="PANTHER" id="PTHR37984:SF5">
    <property type="entry name" value="PROTEIN NYNRIN-LIKE"/>
    <property type="match status" value="1"/>
</dbReference>
<dbReference type="GO" id="GO:0003964">
    <property type="term" value="F:RNA-directed DNA polymerase activity"/>
    <property type="evidence" value="ECO:0007669"/>
    <property type="project" value="UniProtKB-KW"/>
</dbReference>